<feature type="domain" description="GAD-related" evidence="1">
    <location>
        <begin position="11"/>
        <end position="89"/>
    </location>
</feature>
<dbReference type="STRING" id="634994.GCWU000323_00803"/>
<accession>C9MW82</accession>
<dbReference type="InterPro" id="IPR015002">
    <property type="entry name" value="T6SS_Tdi1_C"/>
</dbReference>
<dbReference type="eggNOG" id="COG5620">
    <property type="taxonomic scope" value="Bacteria"/>
</dbReference>
<evidence type="ECO:0000259" key="1">
    <source>
        <dbReference type="Pfam" id="PF08887"/>
    </source>
</evidence>
<name>C9MW82_9FUSO</name>
<reference evidence="3 4" key="1">
    <citation type="submission" date="2009-09" db="EMBL/GenBank/DDBJ databases">
        <authorList>
            <person name="Weinstock G."/>
            <person name="Sodergren E."/>
            <person name="Clifton S."/>
            <person name="Fulton L."/>
            <person name="Fulton B."/>
            <person name="Courtney L."/>
            <person name="Fronick C."/>
            <person name="Harrison M."/>
            <person name="Strong C."/>
            <person name="Farmer C."/>
            <person name="Delahaunty K."/>
            <person name="Markovic C."/>
            <person name="Hall O."/>
            <person name="Minx P."/>
            <person name="Tomlinson C."/>
            <person name="Mitreva M."/>
            <person name="Nelson J."/>
            <person name="Hou S."/>
            <person name="Wollam A."/>
            <person name="Pepin K.H."/>
            <person name="Johnson M."/>
            <person name="Bhonagiri V."/>
            <person name="Nash W.E."/>
            <person name="Warren W."/>
            <person name="Chinwalla A."/>
            <person name="Mardis E.R."/>
            <person name="Wilson R.K."/>
        </authorList>
    </citation>
    <scope>NUCLEOTIDE SEQUENCE [LARGE SCALE GENOMIC DNA]</scope>
    <source>
        <strain evidence="3 4">F0254</strain>
    </source>
</reference>
<dbReference type="Pfam" id="PF08906">
    <property type="entry name" value="T6SS_Tdi1_C"/>
    <property type="match status" value="1"/>
</dbReference>
<comment type="caution">
    <text evidence="3">The sequence shown here is derived from an EMBL/GenBank/DDBJ whole genome shotgun (WGS) entry which is preliminary data.</text>
</comment>
<dbReference type="Proteomes" id="UP000006233">
    <property type="component" value="Unassembled WGS sequence"/>
</dbReference>
<organism evidence="3 4">
    <name type="scientific">Leptotrichia hofstadii F0254</name>
    <dbReference type="NCBI Taxonomy" id="634994"/>
    <lineage>
        <taxon>Bacteria</taxon>
        <taxon>Fusobacteriati</taxon>
        <taxon>Fusobacteriota</taxon>
        <taxon>Fusobacteriia</taxon>
        <taxon>Fusobacteriales</taxon>
        <taxon>Leptotrichiaceae</taxon>
        <taxon>Leptotrichia</taxon>
    </lineage>
</organism>
<dbReference type="InterPro" id="IPR014983">
    <property type="entry name" value="GAD-rel"/>
</dbReference>
<sequence length="187" mass="22001">MRGSKMLRDFKKEKEMPKEIIEKYKGQVPDEIIEIWKNYGLGSFLNGYLRVINPDDYKELVEETYFRGKESIPLFVTAFADVITWQENRYIGIIFYKEEDFDIMASGMDFFFSDIYTEESFRKEFFDLKLYEKAVKRYGELEYNQSFCFVPLLGLGGKKSVDNLDKGDTLTHIYLITELVGKVGIDD</sequence>
<dbReference type="Pfam" id="PF08887">
    <property type="entry name" value="GAD-like"/>
    <property type="match status" value="1"/>
</dbReference>
<proteinExistence type="predicted"/>
<evidence type="ECO:0000259" key="2">
    <source>
        <dbReference type="Pfam" id="PF08906"/>
    </source>
</evidence>
<feature type="domain" description="T6SS immunity protein Tdi1 C-terminal" evidence="2">
    <location>
        <begin position="106"/>
        <end position="179"/>
    </location>
</feature>
<evidence type="ECO:0000313" key="4">
    <source>
        <dbReference type="Proteomes" id="UP000006233"/>
    </source>
</evidence>
<dbReference type="HOGENOM" id="CLU_082934_1_0_0"/>
<evidence type="ECO:0000313" key="3">
    <source>
        <dbReference type="EMBL" id="EEX74748.1"/>
    </source>
</evidence>
<gene>
    <name evidence="3" type="ORF">GCWU000323_00803</name>
</gene>
<dbReference type="AlphaFoldDB" id="C9MW82"/>
<protein>
    <submittedName>
        <fullName evidence="3">GAD-like protein</fullName>
    </submittedName>
</protein>
<dbReference type="EMBL" id="ACVB02000008">
    <property type="protein sequence ID" value="EEX74748.1"/>
    <property type="molecule type" value="Genomic_DNA"/>
</dbReference>